<accession>A0A0N4UR11</accession>
<dbReference type="OrthoDB" id="6144703at2759"/>
<gene>
    <name evidence="2" type="ORF">DME_LOCUS3927</name>
</gene>
<dbReference type="WBParaSite" id="DME_0001047801-mRNA-1">
    <property type="protein sequence ID" value="DME_0001047801-mRNA-1"/>
    <property type="gene ID" value="DME_0001047801"/>
</dbReference>
<evidence type="ECO:0000313" key="4">
    <source>
        <dbReference type="Proteomes" id="UP000274756"/>
    </source>
</evidence>
<reference evidence="2 4" key="2">
    <citation type="submission" date="2018-11" db="EMBL/GenBank/DDBJ databases">
        <authorList>
            <consortium name="Pathogen Informatics"/>
        </authorList>
    </citation>
    <scope>NUCLEOTIDE SEQUENCE [LARGE SCALE GENOMIC DNA]</scope>
</reference>
<organism evidence="3 5">
    <name type="scientific">Dracunculus medinensis</name>
    <name type="common">Guinea worm</name>
    <dbReference type="NCBI Taxonomy" id="318479"/>
    <lineage>
        <taxon>Eukaryota</taxon>
        <taxon>Metazoa</taxon>
        <taxon>Ecdysozoa</taxon>
        <taxon>Nematoda</taxon>
        <taxon>Chromadorea</taxon>
        <taxon>Rhabditida</taxon>
        <taxon>Spirurina</taxon>
        <taxon>Dracunculoidea</taxon>
        <taxon>Dracunculidae</taxon>
        <taxon>Dracunculus</taxon>
    </lineage>
</organism>
<dbReference type="InterPro" id="IPR000242">
    <property type="entry name" value="PTP_cat"/>
</dbReference>
<name>A0A0N4UR11_DRAME</name>
<dbReference type="Pfam" id="PF00102">
    <property type="entry name" value="Y_phosphatase"/>
    <property type="match status" value="1"/>
</dbReference>
<evidence type="ECO:0000313" key="3">
    <source>
        <dbReference type="Proteomes" id="UP000038040"/>
    </source>
</evidence>
<dbReference type="AlphaFoldDB" id="A0A0N4UR11"/>
<dbReference type="EMBL" id="UYYG01000220">
    <property type="protein sequence ID" value="VDN53954.1"/>
    <property type="molecule type" value="Genomic_DNA"/>
</dbReference>
<evidence type="ECO:0000313" key="5">
    <source>
        <dbReference type="WBParaSite" id="DME_0001047801-mRNA-1"/>
    </source>
</evidence>
<dbReference type="PROSITE" id="PS50055">
    <property type="entry name" value="TYR_PHOSPHATASE_PTP"/>
    <property type="match status" value="1"/>
</dbReference>
<keyword evidence="4" id="KW-1185">Reference proteome</keyword>
<feature type="domain" description="Tyrosine-protein phosphatase" evidence="1">
    <location>
        <begin position="166"/>
        <end position="341"/>
    </location>
</feature>
<dbReference type="CDD" id="cd00047">
    <property type="entry name" value="PTPc"/>
    <property type="match status" value="1"/>
</dbReference>
<dbReference type="InterPro" id="IPR029021">
    <property type="entry name" value="Prot-tyrosine_phosphatase-like"/>
</dbReference>
<dbReference type="PRINTS" id="PR00700">
    <property type="entry name" value="PRTYPHPHTASE"/>
</dbReference>
<proteinExistence type="predicted"/>
<dbReference type="STRING" id="318479.A0A0N4UR11"/>
<dbReference type="Gene3D" id="3.90.190.10">
    <property type="entry name" value="Protein tyrosine phosphatase superfamily"/>
    <property type="match status" value="1"/>
</dbReference>
<reference evidence="5" key="1">
    <citation type="submission" date="2017-02" db="UniProtKB">
        <authorList>
            <consortium name="WormBaseParasite"/>
        </authorList>
    </citation>
    <scope>IDENTIFICATION</scope>
</reference>
<sequence>MEQQSANYLRAPPVEISNRSKRASLRNSFRDLHVPKIWTDIRDKSASELNLVLEVVRGSPSLSCDRLSHPNKQENFVKNMANKKRGHQKVCWRYYKPQYLNKQLHIVQEEKAMQSAPTAPIDVSKFVAYVTERRKKRILFKGEYLMILRSIDPVKCRSEIGIAMNKRNQYPDILPYDFNRVILKKLPNDEDSHYINASYVNSWLREKAYVITQAVKTKAAIAEFWRMIWELGSSCIIMLTKVFDFMRVMCLQYWPVNNCKYGEINIETIETKSYSHFVIRTLRLTKMDPNIGTQVRLVRHFHFTEWELDSFPYISALIELRRRMRQFTDKNRSDAPIVVHCRPVTYFNN</sequence>
<dbReference type="InterPro" id="IPR050348">
    <property type="entry name" value="Protein-Tyr_Phosphatase"/>
</dbReference>
<dbReference type="Proteomes" id="UP000274756">
    <property type="component" value="Unassembled WGS sequence"/>
</dbReference>
<evidence type="ECO:0000313" key="2">
    <source>
        <dbReference type="EMBL" id="VDN53954.1"/>
    </source>
</evidence>
<evidence type="ECO:0000259" key="1">
    <source>
        <dbReference type="PROSITE" id="PS50055"/>
    </source>
</evidence>
<dbReference type="GO" id="GO:0004725">
    <property type="term" value="F:protein tyrosine phosphatase activity"/>
    <property type="evidence" value="ECO:0007669"/>
    <property type="project" value="InterPro"/>
</dbReference>
<dbReference type="SUPFAM" id="SSF52799">
    <property type="entry name" value="(Phosphotyrosine protein) phosphatases II"/>
    <property type="match status" value="1"/>
</dbReference>
<dbReference type="PANTHER" id="PTHR19134:SF561">
    <property type="entry name" value="PROTEIN TYROSINE PHOSPHATASE 36E, ISOFORM A"/>
    <property type="match status" value="1"/>
</dbReference>
<dbReference type="Proteomes" id="UP000038040">
    <property type="component" value="Unplaced"/>
</dbReference>
<dbReference type="SMART" id="SM00194">
    <property type="entry name" value="PTPc"/>
    <property type="match status" value="1"/>
</dbReference>
<protein>
    <submittedName>
        <fullName evidence="5">Tyrosine-protein phosphatase domain-containing protein</fullName>
    </submittedName>
</protein>
<dbReference type="PANTHER" id="PTHR19134">
    <property type="entry name" value="RECEPTOR-TYPE TYROSINE-PROTEIN PHOSPHATASE"/>
    <property type="match status" value="1"/>
</dbReference>